<keyword evidence="2" id="KW-0732">Signal</keyword>
<sequence>MRDVKHLAGVLLLCAALAVNSCATRQSMLAPGETLKNESGESAWIWMLKEVPPGARYVNSGSDTLKVFPNERLLYLYLREFLREARIDMEEEKLRALDEQLREAQEKLEALEKP</sequence>
<feature type="chain" id="PRO_5031226129" description="Lipoprotein" evidence="2">
    <location>
        <begin position="24"/>
        <end position="114"/>
    </location>
</feature>
<accession>A0A7V1LNY0</accession>
<gene>
    <name evidence="3" type="ORF">ENJ10_12530</name>
</gene>
<dbReference type="AlphaFoldDB" id="A0A7V1LNY0"/>
<name>A0A7V1LNY0_CALAY</name>
<evidence type="ECO:0000313" key="3">
    <source>
        <dbReference type="EMBL" id="HED11509.1"/>
    </source>
</evidence>
<feature type="coiled-coil region" evidence="1">
    <location>
        <begin position="87"/>
        <end position="114"/>
    </location>
</feature>
<evidence type="ECO:0000256" key="1">
    <source>
        <dbReference type="SAM" id="Coils"/>
    </source>
</evidence>
<evidence type="ECO:0008006" key="4">
    <source>
        <dbReference type="Google" id="ProtNLM"/>
    </source>
</evidence>
<dbReference type="Proteomes" id="UP000886005">
    <property type="component" value="Unassembled WGS sequence"/>
</dbReference>
<protein>
    <recommendedName>
        <fullName evidence="4">Lipoprotein</fullName>
    </recommendedName>
</protein>
<reference evidence="3" key="1">
    <citation type="journal article" date="2020" name="mSystems">
        <title>Genome- and Community-Level Interaction Insights into Carbon Utilization and Element Cycling Functions of Hydrothermarchaeota in Hydrothermal Sediment.</title>
        <authorList>
            <person name="Zhou Z."/>
            <person name="Liu Y."/>
            <person name="Xu W."/>
            <person name="Pan J."/>
            <person name="Luo Z.H."/>
            <person name="Li M."/>
        </authorList>
    </citation>
    <scope>NUCLEOTIDE SEQUENCE [LARGE SCALE GENOMIC DNA]</scope>
    <source>
        <strain evidence="3">HyVt-456</strain>
    </source>
</reference>
<evidence type="ECO:0000256" key="2">
    <source>
        <dbReference type="SAM" id="SignalP"/>
    </source>
</evidence>
<organism evidence="3">
    <name type="scientific">Caldithrix abyssi</name>
    <dbReference type="NCBI Taxonomy" id="187145"/>
    <lineage>
        <taxon>Bacteria</taxon>
        <taxon>Pseudomonadati</taxon>
        <taxon>Calditrichota</taxon>
        <taxon>Calditrichia</taxon>
        <taxon>Calditrichales</taxon>
        <taxon>Calditrichaceae</taxon>
        <taxon>Caldithrix</taxon>
    </lineage>
</organism>
<comment type="caution">
    <text evidence="3">The sequence shown here is derived from an EMBL/GenBank/DDBJ whole genome shotgun (WGS) entry which is preliminary data.</text>
</comment>
<proteinExistence type="predicted"/>
<dbReference type="EMBL" id="DRLD01000352">
    <property type="protein sequence ID" value="HED11509.1"/>
    <property type="molecule type" value="Genomic_DNA"/>
</dbReference>
<keyword evidence="1" id="KW-0175">Coiled coil</keyword>
<feature type="signal peptide" evidence="2">
    <location>
        <begin position="1"/>
        <end position="23"/>
    </location>
</feature>